<organism evidence="7 8">
    <name type="scientific">Azohydromonas caseinilytica</name>
    <dbReference type="NCBI Taxonomy" id="2728836"/>
    <lineage>
        <taxon>Bacteria</taxon>
        <taxon>Pseudomonadati</taxon>
        <taxon>Pseudomonadota</taxon>
        <taxon>Betaproteobacteria</taxon>
        <taxon>Burkholderiales</taxon>
        <taxon>Sphaerotilaceae</taxon>
        <taxon>Azohydromonas</taxon>
    </lineage>
</organism>
<protein>
    <recommendedName>
        <fullName evidence="3">Ribosome maturation factor RimP</fullName>
    </recommendedName>
</protein>
<sequence>MNWQAAIERTVTGLGYELVEVERAARGLLRVTIDRVPGHSYPGAASESVTVDDCEAVTRQLQYVLEVEGADYARLEVSSPGLDRPLKREADYARFAGELVEITLKLPFQGRRKYRGVLQPRPAEVPQSLVEGKAADAVPQAAGGWRLVLQDEAATARKGGGNKAARSNAKARAKASDEEAPVQVLDFAFDEVREARLVPVVDFKGRRAQAAQPQEPQQDGGRTE</sequence>
<dbReference type="InterPro" id="IPR036847">
    <property type="entry name" value="RimP_C_sf"/>
</dbReference>
<gene>
    <name evidence="3 7" type="primary">rimP</name>
    <name evidence="7" type="ORF">HHL10_20900</name>
</gene>
<keyword evidence="8" id="KW-1185">Reference proteome</keyword>
<dbReference type="InterPro" id="IPR035956">
    <property type="entry name" value="RimP_N_sf"/>
</dbReference>
<feature type="domain" description="Ribosome maturation factor RimP C-terminal" evidence="6">
    <location>
        <begin position="86"/>
        <end position="119"/>
    </location>
</feature>
<dbReference type="GO" id="GO:0006412">
    <property type="term" value="P:translation"/>
    <property type="evidence" value="ECO:0007669"/>
    <property type="project" value="TreeGrafter"/>
</dbReference>
<dbReference type="Pfam" id="PF02576">
    <property type="entry name" value="RimP_N"/>
    <property type="match status" value="1"/>
</dbReference>
<dbReference type="SUPFAM" id="SSF75420">
    <property type="entry name" value="YhbC-like, N-terminal domain"/>
    <property type="match status" value="1"/>
</dbReference>
<dbReference type="SUPFAM" id="SSF74942">
    <property type="entry name" value="YhbC-like, C-terminal domain"/>
    <property type="match status" value="1"/>
</dbReference>
<dbReference type="InterPro" id="IPR028989">
    <property type="entry name" value="RimP_N"/>
</dbReference>
<dbReference type="InterPro" id="IPR028998">
    <property type="entry name" value="RimP_C"/>
</dbReference>
<comment type="similarity">
    <text evidence="3">Belongs to the RimP family.</text>
</comment>
<dbReference type="PANTHER" id="PTHR33867">
    <property type="entry name" value="RIBOSOME MATURATION FACTOR RIMP"/>
    <property type="match status" value="1"/>
</dbReference>
<evidence type="ECO:0000313" key="8">
    <source>
        <dbReference type="Proteomes" id="UP000574067"/>
    </source>
</evidence>
<evidence type="ECO:0000256" key="1">
    <source>
        <dbReference type="ARBA" id="ARBA00022490"/>
    </source>
</evidence>
<evidence type="ECO:0000259" key="5">
    <source>
        <dbReference type="Pfam" id="PF02576"/>
    </source>
</evidence>
<evidence type="ECO:0000256" key="3">
    <source>
        <dbReference type="HAMAP-Rule" id="MF_01077"/>
    </source>
</evidence>
<dbReference type="PANTHER" id="PTHR33867:SF1">
    <property type="entry name" value="RIBOSOME MATURATION FACTOR RIMP"/>
    <property type="match status" value="1"/>
</dbReference>
<dbReference type="HAMAP" id="MF_01077">
    <property type="entry name" value="RimP"/>
    <property type="match status" value="1"/>
</dbReference>
<dbReference type="RefSeq" id="WP_169162388.1">
    <property type="nucleotide sequence ID" value="NZ_JABBFW010000018.1"/>
</dbReference>
<accession>A0A848FD94</accession>
<evidence type="ECO:0000259" key="6">
    <source>
        <dbReference type="Pfam" id="PF17384"/>
    </source>
</evidence>
<dbReference type="GO" id="GO:0005829">
    <property type="term" value="C:cytosol"/>
    <property type="evidence" value="ECO:0007669"/>
    <property type="project" value="TreeGrafter"/>
</dbReference>
<dbReference type="Pfam" id="PF17384">
    <property type="entry name" value="DUF150_C"/>
    <property type="match status" value="1"/>
</dbReference>
<keyword evidence="1 3" id="KW-0963">Cytoplasm</keyword>
<name>A0A848FD94_9BURK</name>
<feature type="region of interest" description="Disordered" evidence="4">
    <location>
        <begin position="156"/>
        <end position="178"/>
    </location>
</feature>
<dbReference type="Gene3D" id="3.30.300.70">
    <property type="entry name" value="RimP-like superfamily, N-terminal"/>
    <property type="match status" value="1"/>
</dbReference>
<feature type="domain" description="Ribosome maturation factor RimP N-terminal" evidence="5">
    <location>
        <begin position="7"/>
        <end position="83"/>
    </location>
</feature>
<evidence type="ECO:0000313" key="7">
    <source>
        <dbReference type="EMBL" id="NML17434.1"/>
    </source>
</evidence>
<dbReference type="CDD" id="cd01734">
    <property type="entry name" value="YlxS_C"/>
    <property type="match status" value="1"/>
</dbReference>
<evidence type="ECO:0000256" key="4">
    <source>
        <dbReference type="SAM" id="MobiDB-lite"/>
    </source>
</evidence>
<evidence type="ECO:0000256" key="2">
    <source>
        <dbReference type="ARBA" id="ARBA00022517"/>
    </source>
</evidence>
<comment type="caution">
    <text evidence="7">The sequence shown here is derived from an EMBL/GenBank/DDBJ whole genome shotgun (WGS) entry which is preliminary data.</text>
</comment>
<reference evidence="7 8" key="1">
    <citation type="submission" date="2020-04" db="EMBL/GenBank/DDBJ databases">
        <title>Azohydromonas sp. isolated from soil.</title>
        <authorList>
            <person name="Dahal R.H."/>
        </authorList>
    </citation>
    <scope>NUCLEOTIDE SEQUENCE [LARGE SCALE GENOMIC DNA]</scope>
    <source>
        <strain evidence="7 8">G-1-1-14</strain>
    </source>
</reference>
<comment type="subcellular location">
    <subcellularLocation>
        <location evidence="3">Cytoplasm</location>
    </subcellularLocation>
</comment>
<feature type="compositionally biased region" description="Low complexity" evidence="4">
    <location>
        <begin position="208"/>
        <end position="218"/>
    </location>
</feature>
<dbReference type="Proteomes" id="UP000574067">
    <property type="component" value="Unassembled WGS sequence"/>
</dbReference>
<dbReference type="AlphaFoldDB" id="A0A848FD94"/>
<comment type="function">
    <text evidence="3">Required for maturation of 30S ribosomal subunits.</text>
</comment>
<keyword evidence="2 3" id="KW-0690">Ribosome biogenesis</keyword>
<feature type="region of interest" description="Disordered" evidence="4">
    <location>
        <begin position="204"/>
        <end position="224"/>
    </location>
</feature>
<dbReference type="NCBIfam" id="NF000929">
    <property type="entry name" value="PRK00092.2-1"/>
    <property type="match status" value="1"/>
</dbReference>
<proteinExistence type="inferred from homology"/>
<dbReference type="GO" id="GO:0000028">
    <property type="term" value="P:ribosomal small subunit assembly"/>
    <property type="evidence" value="ECO:0007669"/>
    <property type="project" value="TreeGrafter"/>
</dbReference>
<dbReference type="InterPro" id="IPR003728">
    <property type="entry name" value="Ribosome_maturation_RimP"/>
</dbReference>
<dbReference type="EMBL" id="JABBFW010000018">
    <property type="protein sequence ID" value="NML17434.1"/>
    <property type="molecule type" value="Genomic_DNA"/>
</dbReference>